<reference evidence="3 4" key="1">
    <citation type="journal article" date="2023" name="Plants (Basel)">
        <title>Bridging the Gap: Combining Genomics and Transcriptomics Approaches to Understand Stylosanthes scabra, an Orphan Legume from the Brazilian Caatinga.</title>
        <authorList>
            <person name="Ferreira-Neto J.R.C."/>
            <person name="da Silva M.D."/>
            <person name="Binneck E."/>
            <person name="de Melo N.F."/>
            <person name="da Silva R.H."/>
            <person name="de Melo A.L.T.M."/>
            <person name="Pandolfi V."/>
            <person name="Bustamante F.O."/>
            <person name="Brasileiro-Vidal A.C."/>
            <person name="Benko-Iseppon A.M."/>
        </authorList>
    </citation>
    <scope>NUCLEOTIDE SEQUENCE [LARGE SCALE GENOMIC DNA]</scope>
    <source>
        <tissue evidence="3">Leaves</tissue>
    </source>
</reference>
<evidence type="ECO:0000313" key="4">
    <source>
        <dbReference type="Proteomes" id="UP001341840"/>
    </source>
</evidence>
<name>A0ABU6V919_9FABA</name>
<dbReference type="PANTHER" id="PTHR10334">
    <property type="entry name" value="CYSTEINE-RICH SECRETORY PROTEIN-RELATED"/>
    <property type="match status" value="1"/>
</dbReference>
<evidence type="ECO:0000256" key="1">
    <source>
        <dbReference type="SAM" id="Phobius"/>
    </source>
</evidence>
<comment type="caution">
    <text evidence="3">The sequence shown here is derived from an EMBL/GenBank/DDBJ whole genome shotgun (WGS) entry which is preliminary data.</text>
</comment>
<dbReference type="EMBL" id="JASCZI010151083">
    <property type="protein sequence ID" value="MED6168965.1"/>
    <property type="molecule type" value="Genomic_DNA"/>
</dbReference>
<feature type="transmembrane region" description="Helical" evidence="1">
    <location>
        <begin position="6"/>
        <end position="25"/>
    </location>
</feature>
<sequence>MERLQILAMVITNFVSIFPFYLLLAENTSPGQYLKLHNDARAIVGVEPLIWDDKLEAYAKTFVNYHRVGCLDEVSLGNPPHGYGQNIGRIPKDHPGLYAVGHWLALEEKYDYKENTCIGGRDRDDDCFVYVQIVTKGSTHLGCASTTCHNNEDRIVTCYYNPHGMVPGQRPY</sequence>
<proteinExistence type="predicted"/>
<accession>A0ABU6V919</accession>
<dbReference type="SMART" id="SM00198">
    <property type="entry name" value="SCP"/>
    <property type="match status" value="1"/>
</dbReference>
<keyword evidence="4" id="KW-1185">Reference proteome</keyword>
<dbReference type="InterPro" id="IPR014044">
    <property type="entry name" value="CAP_dom"/>
</dbReference>
<dbReference type="Gene3D" id="3.40.33.10">
    <property type="entry name" value="CAP"/>
    <property type="match status" value="1"/>
</dbReference>
<feature type="domain" description="SCP" evidence="2">
    <location>
        <begin position="28"/>
        <end position="168"/>
    </location>
</feature>
<dbReference type="InterPro" id="IPR001283">
    <property type="entry name" value="CRISP-related"/>
</dbReference>
<gene>
    <name evidence="3" type="ORF">PIB30_016885</name>
</gene>
<dbReference type="PRINTS" id="PR00837">
    <property type="entry name" value="V5TPXLIKE"/>
</dbReference>
<keyword evidence="1" id="KW-1133">Transmembrane helix</keyword>
<protein>
    <recommendedName>
        <fullName evidence="2">SCP domain-containing protein</fullName>
    </recommendedName>
</protein>
<dbReference type="InterPro" id="IPR035940">
    <property type="entry name" value="CAP_sf"/>
</dbReference>
<organism evidence="3 4">
    <name type="scientific">Stylosanthes scabra</name>
    <dbReference type="NCBI Taxonomy" id="79078"/>
    <lineage>
        <taxon>Eukaryota</taxon>
        <taxon>Viridiplantae</taxon>
        <taxon>Streptophyta</taxon>
        <taxon>Embryophyta</taxon>
        <taxon>Tracheophyta</taxon>
        <taxon>Spermatophyta</taxon>
        <taxon>Magnoliopsida</taxon>
        <taxon>eudicotyledons</taxon>
        <taxon>Gunneridae</taxon>
        <taxon>Pentapetalae</taxon>
        <taxon>rosids</taxon>
        <taxon>fabids</taxon>
        <taxon>Fabales</taxon>
        <taxon>Fabaceae</taxon>
        <taxon>Papilionoideae</taxon>
        <taxon>50 kb inversion clade</taxon>
        <taxon>dalbergioids sensu lato</taxon>
        <taxon>Dalbergieae</taxon>
        <taxon>Pterocarpus clade</taxon>
        <taxon>Stylosanthes</taxon>
    </lineage>
</organism>
<evidence type="ECO:0000259" key="2">
    <source>
        <dbReference type="SMART" id="SM00198"/>
    </source>
</evidence>
<keyword evidence="1" id="KW-0812">Transmembrane</keyword>
<keyword evidence="1" id="KW-0472">Membrane</keyword>
<dbReference type="Pfam" id="PF00188">
    <property type="entry name" value="CAP"/>
    <property type="match status" value="1"/>
</dbReference>
<dbReference type="Proteomes" id="UP001341840">
    <property type="component" value="Unassembled WGS sequence"/>
</dbReference>
<evidence type="ECO:0000313" key="3">
    <source>
        <dbReference type="EMBL" id="MED6168965.1"/>
    </source>
</evidence>
<dbReference type="SUPFAM" id="SSF55797">
    <property type="entry name" value="PR-1-like"/>
    <property type="match status" value="1"/>
</dbReference>